<keyword evidence="2 4" id="KW-0012">Acyltransferase</keyword>
<gene>
    <name evidence="4" type="ORF">OG579_11070</name>
</gene>
<dbReference type="EMBL" id="CP108021">
    <property type="protein sequence ID" value="WUM18301.1"/>
    <property type="molecule type" value="Genomic_DNA"/>
</dbReference>
<feature type="domain" description="Phospholipid/glycerol acyltransferase" evidence="3">
    <location>
        <begin position="66"/>
        <end position="201"/>
    </location>
</feature>
<dbReference type="SUPFAM" id="SSF69593">
    <property type="entry name" value="Glycerol-3-phosphate (1)-acyltransferase"/>
    <property type="match status" value="1"/>
</dbReference>
<keyword evidence="5" id="KW-1185">Reference proteome</keyword>
<dbReference type="GO" id="GO:0003841">
    <property type="term" value="F:1-acylglycerol-3-phosphate O-acyltransferase activity"/>
    <property type="evidence" value="ECO:0007669"/>
    <property type="project" value="TreeGrafter"/>
</dbReference>
<dbReference type="PANTHER" id="PTHR10434">
    <property type="entry name" value="1-ACYL-SN-GLYCEROL-3-PHOSPHATE ACYLTRANSFERASE"/>
    <property type="match status" value="1"/>
</dbReference>
<evidence type="ECO:0000259" key="3">
    <source>
        <dbReference type="SMART" id="SM00563"/>
    </source>
</evidence>
<dbReference type="Pfam" id="PF01553">
    <property type="entry name" value="Acyltransferase"/>
    <property type="match status" value="1"/>
</dbReference>
<organism evidence="4 5">
    <name type="scientific">Williamsia herbipolensis</name>
    <dbReference type="NCBI Taxonomy" id="1603258"/>
    <lineage>
        <taxon>Bacteria</taxon>
        <taxon>Bacillati</taxon>
        <taxon>Actinomycetota</taxon>
        <taxon>Actinomycetes</taxon>
        <taxon>Mycobacteriales</taxon>
        <taxon>Nocardiaceae</taxon>
        <taxon>Williamsia</taxon>
    </lineage>
</organism>
<dbReference type="AlphaFoldDB" id="A0AAU4JX12"/>
<proteinExistence type="predicted"/>
<protein>
    <submittedName>
        <fullName evidence="4">1-acyl-sn-glycerol-3-phosphate acyltransferase</fullName>
    </submittedName>
</protein>
<keyword evidence="1" id="KW-0808">Transferase</keyword>
<evidence type="ECO:0000256" key="2">
    <source>
        <dbReference type="ARBA" id="ARBA00023315"/>
    </source>
</evidence>
<dbReference type="InterPro" id="IPR002123">
    <property type="entry name" value="Plipid/glycerol_acylTrfase"/>
</dbReference>
<evidence type="ECO:0000313" key="5">
    <source>
        <dbReference type="Proteomes" id="UP001432128"/>
    </source>
</evidence>
<reference evidence="4 5" key="1">
    <citation type="submission" date="2022-10" db="EMBL/GenBank/DDBJ databases">
        <title>The complete genomes of actinobacterial strains from the NBC collection.</title>
        <authorList>
            <person name="Joergensen T.S."/>
            <person name="Alvarez Arevalo M."/>
            <person name="Sterndorff E.B."/>
            <person name="Faurdal D."/>
            <person name="Vuksanovic O."/>
            <person name="Mourched A.-S."/>
            <person name="Charusanti P."/>
            <person name="Shaw S."/>
            <person name="Blin K."/>
            <person name="Weber T."/>
        </authorList>
    </citation>
    <scope>NUCLEOTIDE SEQUENCE [LARGE SCALE GENOMIC DNA]</scope>
    <source>
        <strain evidence="4 5">NBC_00319</strain>
    </source>
</reference>
<dbReference type="KEGG" id="whr:OG579_11070"/>
<dbReference type="GO" id="GO:0006654">
    <property type="term" value="P:phosphatidic acid biosynthetic process"/>
    <property type="evidence" value="ECO:0007669"/>
    <property type="project" value="TreeGrafter"/>
</dbReference>
<accession>A0AAU4JX12</accession>
<name>A0AAU4JX12_9NOCA</name>
<dbReference type="PANTHER" id="PTHR10434:SF11">
    <property type="entry name" value="1-ACYL-SN-GLYCEROL-3-PHOSPHATE ACYLTRANSFERASE"/>
    <property type="match status" value="1"/>
</dbReference>
<dbReference type="CDD" id="cd07989">
    <property type="entry name" value="LPLAT_AGPAT-like"/>
    <property type="match status" value="1"/>
</dbReference>
<sequence length="256" mass="28006">MATTPLIAVTLENADAVYRYYAEHQQPRWKSRFAYFYLARTYRPRVGFDGDARGMIAALVRSGVPMVICANHLTDRDQFILAATAWRSTLRPRIGHTRVLAKDELFVDPGQRAKIDMMGGIPVFRAKNHDTRTAVAAGRQMIDICVERAAATGDSIAIFPEGTRNENPAVLLPIASGVGHIGSGIARRTPVALVSIGIAYPDASCRDAEVVIGEPRTIAATDKPAVITRTVRVDLQHAVDLARDRLAGRADHPRSR</sequence>
<dbReference type="SMART" id="SM00563">
    <property type="entry name" value="PlsC"/>
    <property type="match status" value="1"/>
</dbReference>
<dbReference type="RefSeq" id="WP_328855973.1">
    <property type="nucleotide sequence ID" value="NZ_CP108021.1"/>
</dbReference>
<dbReference type="Proteomes" id="UP001432128">
    <property type="component" value="Chromosome"/>
</dbReference>
<evidence type="ECO:0000256" key="1">
    <source>
        <dbReference type="ARBA" id="ARBA00022679"/>
    </source>
</evidence>
<evidence type="ECO:0000313" key="4">
    <source>
        <dbReference type="EMBL" id="WUM18301.1"/>
    </source>
</evidence>